<dbReference type="GO" id="GO:0004741">
    <property type="term" value="F:[pyruvate dehydrogenase (acetyl-transferring)]-phosphatase activity"/>
    <property type="evidence" value="ECO:0007669"/>
    <property type="project" value="TreeGrafter"/>
</dbReference>
<reference evidence="4" key="2">
    <citation type="submission" date="2015-01" db="EMBL/GenBank/DDBJ databases">
        <title>Evolutionary Origins and Diversification of the Mycorrhizal Mutualists.</title>
        <authorList>
            <consortium name="DOE Joint Genome Institute"/>
            <consortium name="Mycorrhizal Genomics Consortium"/>
            <person name="Kohler A."/>
            <person name="Kuo A."/>
            <person name="Nagy L.G."/>
            <person name="Floudas D."/>
            <person name="Copeland A."/>
            <person name="Barry K.W."/>
            <person name="Cichocki N."/>
            <person name="Veneault-Fourrey C."/>
            <person name="LaButti K."/>
            <person name="Lindquist E.A."/>
            <person name="Lipzen A."/>
            <person name="Lundell T."/>
            <person name="Morin E."/>
            <person name="Murat C."/>
            <person name="Riley R."/>
            <person name="Ohm R."/>
            <person name="Sun H."/>
            <person name="Tunlid A."/>
            <person name="Henrissat B."/>
            <person name="Grigoriev I.V."/>
            <person name="Hibbett D.S."/>
            <person name="Martin F."/>
        </authorList>
    </citation>
    <scope>NUCLEOTIDE SEQUENCE [LARGE SCALE GENOMIC DNA]</scope>
    <source>
        <strain evidence="4">LaAM-08-1</strain>
    </source>
</reference>
<dbReference type="InterPro" id="IPR036457">
    <property type="entry name" value="PPM-type-like_dom_sf"/>
</dbReference>
<gene>
    <name evidence="3" type="ORF">K443DRAFT_675713</name>
</gene>
<dbReference type="SUPFAM" id="SSF81606">
    <property type="entry name" value="PP2C-like"/>
    <property type="match status" value="1"/>
</dbReference>
<keyword evidence="4" id="KW-1185">Reference proteome</keyword>
<evidence type="ECO:0000313" key="3">
    <source>
        <dbReference type="EMBL" id="KIK04700.1"/>
    </source>
</evidence>
<feature type="region of interest" description="Disordered" evidence="1">
    <location>
        <begin position="292"/>
        <end position="312"/>
    </location>
</feature>
<dbReference type="PANTHER" id="PTHR13832:SF792">
    <property type="entry name" value="GM14286P"/>
    <property type="match status" value="1"/>
</dbReference>
<dbReference type="AlphaFoldDB" id="A0A0C9WY44"/>
<dbReference type="PANTHER" id="PTHR13832">
    <property type="entry name" value="PROTEIN PHOSPHATASE 2C"/>
    <property type="match status" value="1"/>
</dbReference>
<sequence>MWRHAWKPVAAVVVVGTPPAYLYYRHYVKDKTFELPVKVQSPDGKSEMATRTFPLLPLTVLEARIREHATFQFHSRPGGIVWKQATAALASNDPIEDAHASQIVERDPSDPSYPGDYLFFAVMDGHGGYETSRLLSRILIKAVALELSYLNNPPPLAKPSYLGSARALLWPFTSQTVTYPLDADPQKVSLAIQHAFTKLDDELLAAPLRILANSLDEESRKKNVIPDLSHHPLALATMLPAISGSCALMAVFDTAHQDLYVACTGDSRAVAGVWEATPNGEGRWRVEVLSEDQTGRNPSELARMQSEHPKDEENDVIRRGRVLGGLEPSRAFGDARYKWPRTVQETLNRAFLAGNGTPMRTAPALFKTPPYVIARPVVTHRKLSFPANEPTANPIRFLVLATDGLWDRLSNDEVVSLVGGHLAGFKGIISKSNLQTLVPTSSGSMGVQGKDKTDTQQEGSWAFLDENVGAHLIRNAFGGGDEMYLRKLLSIPAPHSRRYRDDLTVTVVWWEDGKEEAARVVTEKVKSKL</sequence>
<feature type="domain" description="PPM-type phosphatase" evidence="2">
    <location>
        <begin position="96"/>
        <end position="510"/>
    </location>
</feature>
<organism evidence="3 4">
    <name type="scientific">Laccaria amethystina LaAM-08-1</name>
    <dbReference type="NCBI Taxonomy" id="1095629"/>
    <lineage>
        <taxon>Eukaryota</taxon>
        <taxon>Fungi</taxon>
        <taxon>Dikarya</taxon>
        <taxon>Basidiomycota</taxon>
        <taxon>Agaricomycotina</taxon>
        <taxon>Agaricomycetes</taxon>
        <taxon>Agaricomycetidae</taxon>
        <taxon>Agaricales</taxon>
        <taxon>Agaricineae</taxon>
        <taxon>Hydnangiaceae</taxon>
        <taxon>Laccaria</taxon>
    </lineage>
</organism>
<evidence type="ECO:0000256" key="1">
    <source>
        <dbReference type="SAM" id="MobiDB-lite"/>
    </source>
</evidence>
<dbReference type="Pfam" id="PF00481">
    <property type="entry name" value="PP2C"/>
    <property type="match status" value="1"/>
</dbReference>
<dbReference type="CDD" id="cd00143">
    <property type="entry name" value="PP2Cc"/>
    <property type="match status" value="1"/>
</dbReference>
<dbReference type="InterPro" id="IPR001932">
    <property type="entry name" value="PPM-type_phosphatase-like_dom"/>
</dbReference>
<dbReference type="EMBL" id="KN838567">
    <property type="protein sequence ID" value="KIK04700.1"/>
    <property type="molecule type" value="Genomic_DNA"/>
</dbReference>
<name>A0A0C9WY44_9AGAR</name>
<accession>A0A0C9WY44</accession>
<dbReference type="Gene3D" id="3.60.40.10">
    <property type="entry name" value="PPM-type phosphatase domain"/>
    <property type="match status" value="1"/>
</dbReference>
<proteinExistence type="predicted"/>
<dbReference type="HOGENOM" id="CLU_021928_3_1_1"/>
<dbReference type="GO" id="GO:0005739">
    <property type="term" value="C:mitochondrion"/>
    <property type="evidence" value="ECO:0007669"/>
    <property type="project" value="TreeGrafter"/>
</dbReference>
<protein>
    <recommendedName>
        <fullName evidence="2">PPM-type phosphatase domain-containing protein</fullName>
    </recommendedName>
</protein>
<dbReference type="InterPro" id="IPR015655">
    <property type="entry name" value="PP2C"/>
</dbReference>
<dbReference type="STRING" id="1095629.A0A0C9WY44"/>
<dbReference type="Proteomes" id="UP000054477">
    <property type="component" value="Unassembled WGS sequence"/>
</dbReference>
<reference evidence="3 4" key="1">
    <citation type="submission" date="2014-04" db="EMBL/GenBank/DDBJ databases">
        <authorList>
            <consortium name="DOE Joint Genome Institute"/>
            <person name="Kuo A."/>
            <person name="Kohler A."/>
            <person name="Nagy L.G."/>
            <person name="Floudas D."/>
            <person name="Copeland A."/>
            <person name="Barry K.W."/>
            <person name="Cichocki N."/>
            <person name="Veneault-Fourrey C."/>
            <person name="LaButti K."/>
            <person name="Lindquist E.A."/>
            <person name="Lipzen A."/>
            <person name="Lundell T."/>
            <person name="Morin E."/>
            <person name="Murat C."/>
            <person name="Sun H."/>
            <person name="Tunlid A."/>
            <person name="Henrissat B."/>
            <person name="Grigoriev I.V."/>
            <person name="Hibbett D.S."/>
            <person name="Martin F."/>
            <person name="Nordberg H.P."/>
            <person name="Cantor M.N."/>
            <person name="Hua S.X."/>
        </authorList>
    </citation>
    <scope>NUCLEOTIDE SEQUENCE [LARGE SCALE GENOMIC DNA]</scope>
    <source>
        <strain evidence="3 4">LaAM-08-1</strain>
    </source>
</reference>
<dbReference type="OrthoDB" id="420076at2759"/>
<dbReference type="SMART" id="SM00332">
    <property type="entry name" value="PP2Cc"/>
    <property type="match status" value="1"/>
</dbReference>
<evidence type="ECO:0000259" key="2">
    <source>
        <dbReference type="PROSITE" id="PS51746"/>
    </source>
</evidence>
<dbReference type="PROSITE" id="PS51746">
    <property type="entry name" value="PPM_2"/>
    <property type="match status" value="1"/>
</dbReference>
<evidence type="ECO:0000313" key="4">
    <source>
        <dbReference type="Proteomes" id="UP000054477"/>
    </source>
</evidence>